<evidence type="ECO:0000313" key="7">
    <source>
        <dbReference type="Proteomes" id="UP001153069"/>
    </source>
</evidence>
<comment type="subcellular location">
    <subcellularLocation>
        <location evidence="1">Nucleus</location>
    </subcellularLocation>
</comment>
<dbReference type="InterPro" id="IPR036390">
    <property type="entry name" value="WH_DNA-bd_sf"/>
</dbReference>
<dbReference type="OrthoDB" id="44091at2759"/>
<dbReference type="SUPFAM" id="SSF46785">
    <property type="entry name" value="Winged helix' DNA-binding domain"/>
    <property type="match status" value="1"/>
</dbReference>
<proteinExistence type="inferred from homology"/>
<feature type="domain" description="HSF-type DNA-binding" evidence="5">
    <location>
        <begin position="36"/>
        <end position="136"/>
    </location>
</feature>
<dbReference type="FunFam" id="1.10.10.10:FF:000479">
    <property type="entry name" value="Predicted protein"/>
    <property type="match status" value="1"/>
</dbReference>
<reference evidence="6" key="1">
    <citation type="submission" date="2020-06" db="EMBL/GenBank/DDBJ databases">
        <authorList>
            <consortium name="Plant Systems Biology data submission"/>
        </authorList>
    </citation>
    <scope>NUCLEOTIDE SEQUENCE</scope>
    <source>
        <strain evidence="6">D6</strain>
    </source>
</reference>
<evidence type="ECO:0000259" key="5">
    <source>
        <dbReference type="SMART" id="SM00415"/>
    </source>
</evidence>
<evidence type="ECO:0000256" key="2">
    <source>
        <dbReference type="ARBA" id="ARBA00023125"/>
    </source>
</evidence>
<dbReference type="GO" id="GO:0005634">
    <property type="term" value="C:nucleus"/>
    <property type="evidence" value="ECO:0007669"/>
    <property type="project" value="UniProtKB-SubCell"/>
</dbReference>
<evidence type="ECO:0000313" key="6">
    <source>
        <dbReference type="EMBL" id="CAB9525358.1"/>
    </source>
</evidence>
<gene>
    <name evidence="6" type="ORF">SEMRO_1666_G289680.1</name>
</gene>
<keyword evidence="7" id="KW-1185">Reference proteome</keyword>
<evidence type="ECO:0000256" key="1">
    <source>
        <dbReference type="ARBA" id="ARBA00004123"/>
    </source>
</evidence>
<comment type="similarity">
    <text evidence="4">Belongs to the HSF family.</text>
</comment>
<protein>
    <submittedName>
        <fullName evidence="6">Shock factor protein</fullName>
    </submittedName>
</protein>
<keyword evidence="3" id="KW-0539">Nucleus</keyword>
<evidence type="ECO:0000256" key="3">
    <source>
        <dbReference type="ARBA" id="ARBA00023242"/>
    </source>
</evidence>
<dbReference type="InterPro" id="IPR036388">
    <property type="entry name" value="WH-like_DNA-bd_sf"/>
</dbReference>
<dbReference type="AlphaFoldDB" id="A0A9N8HWL1"/>
<dbReference type="SMART" id="SM00415">
    <property type="entry name" value="HSF"/>
    <property type="match status" value="1"/>
</dbReference>
<dbReference type="Gene3D" id="1.10.10.10">
    <property type="entry name" value="Winged helix-like DNA-binding domain superfamily/Winged helix DNA-binding domain"/>
    <property type="match status" value="1"/>
</dbReference>
<dbReference type="Proteomes" id="UP001153069">
    <property type="component" value="Unassembled WGS sequence"/>
</dbReference>
<organism evidence="6 7">
    <name type="scientific">Seminavis robusta</name>
    <dbReference type="NCBI Taxonomy" id="568900"/>
    <lineage>
        <taxon>Eukaryota</taxon>
        <taxon>Sar</taxon>
        <taxon>Stramenopiles</taxon>
        <taxon>Ochrophyta</taxon>
        <taxon>Bacillariophyta</taxon>
        <taxon>Bacillariophyceae</taxon>
        <taxon>Bacillariophycidae</taxon>
        <taxon>Naviculales</taxon>
        <taxon>Naviculaceae</taxon>
        <taxon>Seminavis</taxon>
    </lineage>
</organism>
<keyword evidence="2" id="KW-0238">DNA-binding</keyword>
<accession>A0A9N8HWL1</accession>
<name>A0A9N8HWL1_9STRA</name>
<evidence type="ECO:0000256" key="4">
    <source>
        <dbReference type="RuleBase" id="RU004020"/>
    </source>
</evidence>
<dbReference type="GO" id="GO:0003700">
    <property type="term" value="F:DNA-binding transcription factor activity"/>
    <property type="evidence" value="ECO:0007669"/>
    <property type="project" value="InterPro"/>
</dbReference>
<dbReference type="EMBL" id="CAICTM010001664">
    <property type="protein sequence ID" value="CAB9525358.1"/>
    <property type="molecule type" value="Genomic_DNA"/>
</dbReference>
<dbReference type="GO" id="GO:0043565">
    <property type="term" value="F:sequence-specific DNA binding"/>
    <property type="evidence" value="ECO:0007669"/>
    <property type="project" value="InterPro"/>
</dbReference>
<sequence>MEVSKFVATAASNSSLVETTFAASISSFPLRGGSLQNASFPIRLHAMLSSINLTGRHVDIVTWRPHGRLFMVNDRDRFINEVLPSWFFTMTSYASFQRQLNLYGFRRLSTGPDKGGYYHANFLRGHPDLAAQIPRQKLKGTGPRKPARGREPDFYALPALMNKPQPIASSSNQVMAMGDGRQQGRSNASSGMSLRGLLVGEQSMFSTAIARSEKSMLSLLHQQQHVGVDHNKSDATAMEEAFRQGCTMGLSTISRPIVGDARQENPNSKLKAAATNIGTPGTRGAVASGQELKEFLDHIFEGASGNEDAAIVQPYRQSQGGGGTDTDTVDANYSDLDLEPFHLPDL</sequence>
<dbReference type="Pfam" id="PF00447">
    <property type="entry name" value="HSF_DNA-bind"/>
    <property type="match status" value="1"/>
</dbReference>
<comment type="caution">
    <text evidence="6">The sequence shown here is derived from an EMBL/GenBank/DDBJ whole genome shotgun (WGS) entry which is preliminary data.</text>
</comment>
<dbReference type="InterPro" id="IPR000232">
    <property type="entry name" value="HSF_DNA-bd"/>
</dbReference>
<dbReference type="PANTHER" id="PTHR10015:SF206">
    <property type="entry name" value="HSF-TYPE DNA-BINDING DOMAIN-CONTAINING PROTEIN"/>
    <property type="match status" value="1"/>
</dbReference>
<dbReference type="PANTHER" id="PTHR10015">
    <property type="entry name" value="HEAT SHOCK TRANSCRIPTION FACTOR"/>
    <property type="match status" value="1"/>
</dbReference>